<dbReference type="EMBL" id="BMVN01000014">
    <property type="protein sequence ID" value="GHA33566.1"/>
    <property type="molecule type" value="Genomic_DNA"/>
</dbReference>
<keyword evidence="3" id="KW-1185">Reference proteome</keyword>
<dbReference type="RefSeq" id="WP_189888324.1">
    <property type="nucleotide sequence ID" value="NZ_BMVN01000014.1"/>
</dbReference>
<organism evidence="2 3">
    <name type="scientific">Streptomyces canarius</name>
    <dbReference type="NCBI Taxonomy" id="285453"/>
    <lineage>
        <taxon>Bacteria</taxon>
        <taxon>Bacillati</taxon>
        <taxon>Actinomycetota</taxon>
        <taxon>Actinomycetes</taxon>
        <taxon>Kitasatosporales</taxon>
        <taxon>Streptomycetaceae</taxon>
        <taxon>Streptomyces</taxon>
    </lineage>
</organism>
<feature type="region of interest" description="Disordered" evidence="1">
    <location>
        <begin position="137"/>
        <end position="175"/>
    </location>
</feature>
<feature type="compositionally biased region" description="Polar residues" evidence="1">
    <location>
        <begin position="162"/>
        <end position="175"/>
    </location>
</feature>
<proteinExistence type="predicted"/>
<protein>
    <submittedName>
        <fullName evidence="2">Uncharacterized protein</fullName>
    </submittedName>
</protein>
<evidence type="ECO:0000256" key="1">
    <source>
        <dbReference type="SAM" id="MobiDB-lite"/>
    </source>
</evidence>
<evidence type="ECO:0000313" key="2">
    <source>
        <dbReference type="EMBL" id="GHA33566.1"/>
    </source>
</evidence>
<name>A0ABQ3CUM5_9ACTN</name>
<evidence type="ECO:0000313" key="3">
    <source>
        <dbReference type="Proteomes" id="UP000653644"/>
    </source>
</evidence>
<accession>A0ABQ3CUM5</accession>
<gene>
    <name evidence="2" type="ORF">GCM10010345_42630</name>
</gene>
<reference evidence="3" key="1">
    <citation type="journal article" date="2019" name="Int. J. Syst. Evol. Microbiol.">
        <title>The Global Catalogue of Microorganisms (GCM) 10K type strain sequencing project: providing services to taxonomists for standard genome sequencing and annotation.</title>
        <authorList>
            <consortium name="The Broad Institute Genomics Platform"/>
            <consortium name="The Broad Institute Genome Sequencing Center for Infectious Disease"/>
            <person name="Wu L."/>
            <person name="Ma J."/>
        </authorList>
    </citation>
    <scope>NUCLEOTIDE SEQUENCE [LARGE SCALE GENOMIC DNA]</scope>
    <source>
        <strain evidence="3">JCM 4733</strain>
    </source>
</reference>
<sequence length="175" mass="18098">MLCTRYFAHQDVTVAAVPPQADRAAALGFGVVIVDDGGQTTSLARGHGSCGDREAAAEKFPEPAGLIADFRYRVHPPECATGAAPAGSGSADRVQQWQQVSDNVPVAAGEFDGVPGRACRPGTVLQVQRIGAAQLAEQGGVQTGHTPALVQSRGRRRAVTPERSTVSAGTSRQVA</sequence>
<dbReference type="Proteomes" id="UP000653644">
    <property type="component" value="Unassembled WGS sequence"/>
</dbReference>
<comment type="caution">
    <text evidence="2">The sequence shown here is derived from an EMBL/GenBank/DDBJ whole genome shotgun (WGS) entry which is preliminary data.</text>
</comment>